<keyword evidence="3 12" id="KW-0813">Transport</keyword>
<proteinExistence type="inferred from homology"/>
<name>A0A915J352_ROMCU</name>
<evidence type="ECO:0000256" key="6">
    <source>
        <dbReference type="ARBA" id="ARBA00022868"/>
    </source>
</evidence>
<dbReference type="PROSITE" id="PS51013">
    <property type="entry name" value="PANNEXIN"/>
    <property type="match status" value="1"/>
</dbReference>
<evidence type="ECO:0000313" key="14">
    <source>
        <dbReference type="WBParaSite" id="nRc.2.0.1.t20549-RA"/>
    </source>
</evidence>
<dbReference type="GO" id="GO:0005243">
    <property type="term" value="F:gap junction channel activity"/>
    <property type="evidence" value="ECO:0007669"/>
    <property type="project" value="TreeGrafter"/>
</dbReference>
<accession>A0A915J352</accession>
<keyword evidence="11 12" id="KW-0407">Ion channel</keyword>
<evidence type="ECO:0000256" key="1">
    <source>
        <dbReference type="ARBA" id="ARBA00004610"/>
    </source>
</evidence>
<comment type="similarity">
    <text evidence="12">Belongs to the pannexin family.</text>
</comment>
<dbReference type="WBParaSite" id="nRc.2.0.1.t20549-RA">
    <property type="protein sequence ID" value="nRc.2.0.1.t20549-RA"/>
    <property type="gene ID" value="nRc.2.0.1.g20549"/>
</dbReference>
<dbReference type="PANTHER" id="PTHR11893:SF44">
    <property type="entry name" value="INNEXIN"/>
    <property type="match status" value="1"/>
</dbReference>
<evidence type="ECO:0000313" key="13">
    <source>
        <dbReference type="Proteomes" id="UP000887565"/>
    </source>
</evidence>
<evidence type="ECO:0000256" key="11">
    <source>
        <dbReference type="ARBA" id="ARBA00023303"/>
    </source>
</evidence>
<dbReference type="GO" id="GO:0005886">
    <property type="term" value="C:plasma membrane"/>
    <property type="evidence" value="ECO:0007669"/>
    <property type="project" value="UniProtKB-SubCell"/>
</dbReference>
<dbReference type="Proteomes" id="UP000887565">
    <property type="component" value="Unplaced"/>
</dbReference>
<dbReference type="InterPro" id="IPR000990">
    <property type="entry name" value="Innexin"/>
</dbReference>
<dbReference type="GO" id="GO:0005921">
    <property type="term" value="C:gap junction"/>
    <property type="evidence" value="ECO:0007669"/>
    <property type="project" value="UniProtKB-SubCell"/>
</dbReference>
<reference evidence="14" key="1">
    <citation type="submission" date="2022-11" db="UniProtKB">
        <authorList>
            <consortium name="WormBaseParasite"/>
        </authorList>
    </citation>
    <scope>IDENTIFICATION</scope>
</reference>
<dbReference type="PANTHER" id="PTHR11893">
    <property type="entry name" value="INNEXIN"/>
    <property type="match status" value="1"/>
</dbReference>
<protein>
    <recommendedName>
        <fullName evidence="12">Innexin</fullName>
    </recommendedName>
</protein>
<keyword evidence="6" id="KW-0303">Gap junction</keyword>
<comment type="function">
    <text evidence="12">Structural component of the gap junctions.</text>
</comment>
<evidence type="ECO:0000256" key="7">
    <source>
        <dbReference type="ARBA" id="ARBA00022949"/>
    </source>
</evidence>
<gene>
    <name evidence="12" type="primary">inx</name>
</gene>
<dbReference type="GO" id="GO:0034220">
    <property type="term" value="P:monoatomic ion transmembrane transport"/>
    <property type="evidence" value="ECO:0007669"/>
    <property type="project" value="UniProtKB-KW"/>
</dbReference>
<keyword evidence="10 12" id="KW-0472">Membrane</keyword>
<comment type="caution">
    <text evidence="12">Lacks conserved residue(s) required for the propagation of feature annotation.</text>
</comment>
<evidence type="ECO:0000256" key="8">
    <source>
        <dbReference type="ARBA" id="ARBA00022989"/>
    </source>
</evidence>
<keyword evidence="5 12" id="KW-0812">Transmembrane</keyword>
<dbReference type="Pfam" id="PF00876">
    <property type="entry name" value="Innexin"/>
    <property type="match status" value="1"/>
</dbReference>
<evidence type="ECO:0000256" key="4">
    <source>
        <dbReference type="ARBA" id="ARBA00022475"/>
    </source>
</evidence>
<evidence type="ECO:0000256" key="10">
    <source>
        <dbReference type="ARBA" id="ARBA00023136"/>
    </source>
</evidence>
<dbReference type="OMA" id="FISMARY"/>
<keyword evidence="13" id="KW-1185">Reference proteome</keyword>
<organism evidence="13 14">
    <name type="scientific">Romanomermis culicivorax</name>
    <name type="common">Nematode worm</name>
    <dbReference type="NCBI Taxonomy" id="13658"/>
    <lineage>
        <taxon>Eukaryota</taxon>
        <taxon>Metazoa</taxon>
        <taxon>Ecdysozoa</taxon>
        <taxon>Nematoda</taxon>
        <taxon>Enoplea</taxon>
        <taxon>Dorylaimia</taxon>
        <taxon>Mermithida</taxon>
        <taxon>Mermithoidea</taxon>
        <taxon>Mermithidae</taxon>
        <taxon>Romanomermis</taxon>
    </lineage>
</organism>
<keyword evidence="9 12" id="KW-0406">Ion transport</keyword>
<evidence type="ECO:0000256" key="3">
    <source>
        <dbReference type="ARBA" id="ARBA00022448"/>
    </source>
</evidence>
<keyword evidence="8 12" id="KW-1133">Transmembrane helix</keyword>
<keyword evidence="7" id="KW-0965">Cell junction</keyword>
<evidence type="ECO:0000256" key="2">
    <source>
        <dbReference type="ARBA" id="ARBA00004651"/>
    </source>
</evidence>
<feature type="transmembrane region" description="Helical" evidence="12">
    <location>
        <begin position="26"/>
        <end position="45"/>
    </location>
</feature>
<comment type="subcellular location">
    <subcellularLocation>
        <location evidence="1">Cell junction</location>
        <location evidence="1">Gap junction</location>
    </subcellularLocation>
    <subcellularLocation>
        <location evidence="2 12">Cell membrane</location>
        <topology evidence="2 12">Multi-pass membrane protein</topology>
    </subcellularLocation>
</comment>
<dbReference type="AlphaFoldDB" id="A0A915J352"/>
<sequence>MLNDLIRTLSFLQPRADDDFVDRVNYYYTTTLLIIMALLVSFKMFGGRPVECWLPAEYTQSWEQYAGDKSAMALCKCQRHI</sequence>
<evidence type="ECO:0000256" key="9">
    <source>
        <dbReference type="ARBA" id="ARBA00023065"/>
    </source>
</evidence>
<keyword evidence="4" id="KW-1003">Cell membrane</keyword>
<evidence type="ECO:0000256" key="12">
    <source>
        <dbReference type="RuleBase" id="RU010713"/>
    </source>
</evidence>
<evidence type="ECO:0000256" key="5">
    <source>
        <dbReference type="ARBA" id="ARBA00022692"/>
    </source>
</evidence>